<proteinExistence type="predicted"/>
<dbReference type="Pfam" id="PF00271">
    <property type="entry name" value="Helicase_C"/>
    <property type="match status" value="1"/>
</dbReference>
<dbReference type="PROSITE" id="PS51192">
    <property type="entry name" value="HELICASE_ATP_BIND_1"/>
    <property type="match status" value="1"/>
</dbReference>
<dbReference type="Gene3D" id="3.40.50.300">
    <property type="entry name" value="P-loop containing nucleotide triphosphate hydrolases"/>
    <property type="match status" value="2"/>
</dbReference>
<keyword evidence="2" id="KW-0378">Hydrolase</keyword>
<protein>
    <submittedName>
        <fullName evidence="7">DEAD/DEAH box helicase</fullName>
    </submittedName>
</protein>
<keyword evidence="3 7" id="KW-0347">Helicase</keyword>
<evidence type="ECO:0000256" key="3">
    <source>
        <dbReference type="ARBA" id="ARBA00022806"/>
    </source>
</evidence>
<sequence>MKPEANSRRLFAITQAKARMYEYGVRQDEHIAIPPGTHPEDLFALVIGILGDEAAAFCDRCLEHGTVLDTVGTSDQQILRFAASFFYAYVESKFDTELEEELLTLAAATFYLAETPGSSQVVNNLISERIVQQSDVFSTVLRKMLANRWDPGDIPPDFRFSRMLATTLRAASDLMSHDGSNERILLRHCARLREMVYRKGTSRDIAFVDLCVAVILRKASNSSRLNLPHYSRLDEERWSDVLRKPNFVSELWPAQRLLGRAGLFAGASAVVQMPTSAGKTRAIELVIRSSMLSGRARTAVVVAPFRALCHEISNSLRQTFTGERISIDELSDVLQQDFLESLADLLGEAIEPSLQVLVLTPEKLLYVLRQAPQIAGKIGLVIYDEGHQFDSGPRGVTYELLLTTLRQHLPRQTQVVLVSAVISNAEAVGRWLIGQRAFVVDGQGLMPTQRSVVFTSWQYALGILQFDALGEPDDYPYFVPRVIEPHTFPLLGRERVVRVFPGHDASDVALYLGLKLAPQGSAAIFCGRKDSAAGIVRNAVQYFERGLPYPSPADIANQAELAKLVYLHTKHFGEDAVVTRGARFGVLAHHGNTPQGLRLCIEHAVKEELVPLVVCTSTLAQGVNLPLRYLIVSTIYQGGERVKVRDFHNLMGRAGRAGMHIEGSVIFADTRVFDGRNVRRERWRWNTVQDLLKIDNIEPTGSSLLGLVSPIMNDDGSQEVQAAFDVVIALLADEENALAQINDDAGYLAGIGATPEHIVEQVKIKEKLVNAVASFLQASRGETGFDDFVEVVRGLAQSTLAYTLASDDEKSLLVDIFIAIARAVQEREPETANQMRNSRTLLGLNALANIYRWCERNRETVLATQTQAELLDVIWPMLLDVAEDDLLQKVVGKGPLVSAAQMWLSGASYSQIGEVILTTGIVKRHGEGTRQFTSEDVVDICDNCFGYEFSLYLTALVTYFDQDDNLNNADTVELIKGLQSGLKYGLPDALAVAIQEAGFSDRMLSQDLHLIFEGVQPSRTAVVAFVRNNSISVRQVLDRYPSYLQMVLTSIVQG</sequence>
<evidence type="ECO:0000313" key="7">
    <source>
        <dbReference type="EMBL" id="VWD37783.1"/>
    </source>
</evidence>
<evidence type="ECO:0000313" key="8">
    <source>
        <dbReference type="Proteomes" id="UP000494274"/>
    </source>
</evidence>
<dbReference type="InterPro" id="IPR027417">
    <property type="entry name" value="P-loop_NTPase"/>
</dbReference>
<dbReference type="AlphaFoldDB" id="A0A6P2ZS63"/>
<dbReference type="GO" id="GO:0004386">
    <property type="term" value="F:helicase activity"/>
    <property type="evidence" value="ECO:0007669"/>
    <property type="project" value="UniProtKB-KW"/>
</dbReference>
<dbReference type="RefSeq" id="WP_175046932.1">
    <property type="nucleotide sequence ID" value="NZ_CABVQI010000028.1"/>
</dbReference>
<evidence type="ECO:0000256" key="1">
    <source>
        <dbReference type="ARBA" id="ARBA00022741"/>
    </source>
</evidence>
<dbReference type="EMBL" id="CABVQI010000028">
    <property type="protein sequence ID" value="VWD37783.1"/>
    <property type="molecule type" value="Genomic_DNA"/>
</dbReference>
<evidence type="ECO:0000256" key="2">
    <source>
        <dbReference type="ARBA" id="ARBA00022801"/>
    </source>
</evidence>
<feature type="domain" description="Helicase ATP-binding" evidence="5">
    <location>
        <begin position="260"/>
        <end position="440"/>
    </location>
</feature>
<keyword evidence="4" id="KW-0067">ATP-binding</keyword>
<evidence type="ECO:0000259" key="5">
    <source>
        <dbReference type="PROSITE" id="PS51192"/>
    </source>
</evidence>
<gene>
    <name evidence="7" type="ORF">BLA18112_06545</name>
</gene>
<keyword evidence="1" id="KW-0547">Nucleotide-binding</keyword>
<evidence type="ECO:0000259" key="6">
    <source>
        <dbReference type="PROSITE" id="PS51194"/>
    </source>
</evidence>
<dbReference type="GO" id="GO:0003676">
    <property type="term" value="F:nucleic acid binding"/>
    <property type="evidence" value="ECO:0007669"/>
    <property type="project" value="InterPro"/>
</dbReference>
<dbReference type="GO" id="GO:0005524">
    <property type="term" value="F:ATP binding"/>
    <property type="evidence" value="ECO:0007669"/>
    <property type="project" value="UniProtKB-KW"/>
</dbReference>
<dbReference type="InterPro" id="IPR014001">
    <property type="entry name" value="Helicase_ATP-bd"/>
</dbReference>
<dbReference type="Proteomes" id="UP000494274">
    <property type="component" value="Unassembled WGS sequence"/>
</dbReference>
<evidence type="ECO:0000256" key="4">
    <source>
        <dbReference type="ARBA" id="ARBA00022840"/>
    </source>
</evidence>
<dbReference type="PROSITE" id="PS51194">
    <property type="entry name" value="HELICASE_CTER"/>
    <property type="match status" value="1"/>
</dbReference>
<dbReference type="InterPro" id="IPR050474">
    <property type="entry name" value="Hel308_SKI2-like"/>
</dbReference>
<organism evidence="7 8">
    <name type="scientific">Burkholderia lata (strain ATCC 17760 / DSM 23089 / LMG 22485 / NCIMB 9086 / R18194 / 383)</name>
    <dbReference type="NCBI Taxonomy" id="482957"/>
    <lineage>
        <taxon>Bacteria</taxon>
        <taxon>Pseudomonadati</taxon>
        <taxon>Pseudomonadota</taxon>
        <taxon>Betaproteobacteria</taxon>
        <taxon>Burkholderiales</taxon>
        <taxon>Burkholderiaceae</taxon>
        <taxon>Burkholderia</taxon>
        <taxon>Burkholderia cepacia complex</taxon>
    </lineage>
</organism>
<feature type="domain" description="Helicase C-terminal" evidence="6">
    <location>
        <begin position="535"/>
        <end position="705"/>
    </location>
</feature>
<dbReference type="SMART" id="SM00490">
    <property type="entry name" value="HELICc"/>
    <property type="match status" value="1"/>
</dbReference>
<name>A0A6P2ZS63_BURL3</name>
<accession>A0A6P2ZS63</accession>
<dbReference type="Pfam" id="PF00270">
    <property type="entry name" value="DEAD"/>
    <property type="match status" value="1"/>
</dbReference>
<dbReference type="GO" id="GO:0016787">
    <property type="term" value="F:hydrolase activity"/>
    <property type="evidence" value="ECO:0007669"/>
    <property type="project" value="UniProtKB-KW"/>
</dbReference>
<dbReference type="PANTHER" id="PTHR47961:SF1">
    <property type="entry name" value="ATP-DEPENDENT HELICASE MJ1401-RELATED"/>
    <property type="match status" value="1"/>
</dbReference>
<dbReference type="SUPFAM" id="SSF52540">
    <property type="entry name" value="P-loop containing nucleoside triphosphate hydrolases"/>
    <property type="match status" value="1"/>
</dbReference>
<dbReference type="InterPro" id="IPR011545">
    <property type="entry name" value="DEAD/DEAH_box_helicase_dom"/>
</dbReference>
<dbReference type="SMART" id="SM00487">
    <property type="entry name" value="DEXDc"/>
    <property type="match status" value="1"/>
</dbReference>
<dbReference type="PANTHER" id="PTHR47961">
    <property type="entry name" value="DNA POLYMERASE THETA, PUTATIVE (AFU_ORTHOLOGUE AFUA_1G05260)-RELATED"/>
    <property type="match status" value="1"/>
</dbReference>
<dbReference type="InterPro" id="IPR001650">
    <property type="entry name" value="Helicase_C-like"/>
</dbReference>
<reference evidence="7 8" key="1">
    <citation type="submission" date="2019-09" db="EMBL/GenBank/DDBJ databases">
        <authorList>
            <person name="Depoorter E."/>
        </authorList>
    </citation>
    <scope>NUCLEOTIDE SEQUENCE [LARGE SCALE GENOMIC DNA]</scope>
    <source>
        <strain evidence="7">R-18112</strain>
    </source>
</reference>